<organism evidence="7 8">
    <name type="scientific">Neptunomonas japonica JAMM 1380</name>
    <dbReference type="NCBI Taxonomy" id="1441457"/>
    <lineage>
        <taxon>Bacteria</taxon>
        <taxon>Pseudomonadati</taxon>
        <taxon>Pseudomonadota</taxon>
        <taxon>Gammaproteobacteria</taxon>
        <taxon>Oceanospirillales</taxon>
        <taxon>Oceanospirillaceae</taxon>
        <taxon>Neptunomonas</taxon>
    </lineage>
</organism>
<evidence type="ECO:0000256" key="2">
    <source>
        <dbReference type="ARBA" id="ARBA00022490"/>
    </source>
</evidence>
<dbReference type="InterPro" id="IPR012340">
    <property type="entry name" value="NA-bd_OB-fold"/>
</dbReference>
<dbReference type="SMART" id="SM00357">
    <property type="entry name" value="CSP"/>
    <property type="match status" value="1"/>
</dbReference>
<dbReference type="PANTHER" id="PTHR46109">
    <property type="entry name" value="PROTEIN LIN-28"/>
    <property type="match status" value="1"/>
</dbReference>
<comment type="subcellular location">
    <subcellularLocation>
        <location evidence="1 3">Cytoplasm</location>
    </subcellularLocation>
</comment>
<sequence>MSGNQIVRSVIVSIIAAALIPVLLKAVAGVEVGLTGPVIAVTFIVVLISSLISAMGGSTSSVPALDQIADEDMEEEEDDENDDRELGTVKWFNVSKGFGFITRENGDDVFVHFRNIRGRGHRSLSEGQRVRFNARESDKGLQAEDVSVMRG</sequence>
<dbReference type="InterPro" id="IPR019844">
    <property type="entry name" value="CSD_CS"/>
</dbReference>
<keyword evidence="8" id="KW-1185">Reference proteome</keyword>
<evidence type="ECO:0000313" key="7">
    <source>
        <dbReference type="EMBL" id="BBB30819.1"/>
    </source>
</evidence>
<evidence type="ECO:0000313" key="8">
    <source>
        <dbReference type="Proteomes" id="UP000595332"/>
    </source>
</evidence>
<reference evidence="7 8" key="1">
    <citation type="journal article" date="2008" name="Int. J. Syst. Evol. Microbiol.">
        <title>Neptunomonas japonica sp. nov., an Osedax japonicus symbiont-like bacterium isolated from sediment adjacent to sperm whale carcasses off Kagoshima, Japan.</title>
        <authorList>
            <person name="Miyazaki M."/>
            <person name="Nogi Y."/>
            <person name="Fujiwara Y."/>
            <person name="Kawato M."/>
            <person name="Kubokawa K."/>
            <person name="Horikoshi K."/>
        </authorList>
    </citation>
    <scope>NUCLEOTIDE SEQUENCE [LARGE SCALE GENOMIC DNA]</scope>
    <source>
        <strain evidence="7 8">JAMM 1380</strain>
    </source>
</reference>
<dbReference type="CDD" id="cd04458">
    <property type="entry name" value="CSP_CDS"/>
    <property type="match status" value="1"/>
</dbReference>
<feature type="compositionally biased region" description="Acidic residues" evidence="4">
    <location>
        <begin position="68"/>
        <end position="83"/>
    </location>
</feature>
<dbReference type="InterPro" id="IPR051373">
    <property type="entry name" value="Lin-28_RNA-binding"/>
</dbReference>
<dbReference type="Proteomes" id="UP000595332">
    <property type="component" value="Chromosome"/>
</dbReference>
<evidence type="ECO:0000256" key="1">
    <source>
        <dbReference type="ARBA" id="ARBA00004496"/>
    </source>
</evidence>
<name>A0A7R6PE54_9GAMM</name>
<dbReference type="EMBL" id="AP014546">
    <property type="protein sequence ID" value="BBB30819.1"/>
    <property type="molecule type" value="Genomic_DNA"/>
</dbReference>
<keyword evidence="5" id="KW-0812">Transmembrane</keyword>
<evidence type="ECO:0000256" key="4">
    <source>
        <dbReference type="SAM" id="MobiDB-lite"/>
    </source>
</evidence>
<evidence type="ECO:0000259" key="6">
    <source>
        <dbReference type="PROSITE" id="PS51857"/>
    </source>
</evidence>
<dbReference type="PROSITE" id="PS51857">
    <property type="entry name" value="CSD_2"/>
    <property type="match status" value="1"/>
</dbReference>
<gene>
    <name evidence="7" type="ORF">NEJAP_2879</name>
</gene>
<proteinExistence type="predicted"/>
<accession>A0A7R6PE54</accession>
<keyword evidence="5" id="KW-0472">Membrane</keyword>
<dbReference type="InterPro" id="IPR011129">
    <property type="entry name" value="CSD"/>
</dbReference>
<dbReference type="SUPFAM" id="SSF50249">
    <property type="entry name" value="Nucleic acid-binding proteins"/>
    <property type="match status" value="1"/>
</dbReference>
<dbReference type="PRINTS" id="PR00050">
    <property type="entry name" value="COLDSHOCK"/>
</dbReference>
<dbReference type="GO" id="GO:0005829">
    <property type="term" value="C:cytosol"/>
    <property type="evidence" value="ECO:0007669"/>
    <property type="project" value="UniProtKB-ARBA"/>
</dbReference>
<dbReference type="PROSITE" id="PS00352">
    <property type="entry name" value="CSD_1"/>
    <property type="match status" value="1"/>
</dbReference>
<keyword evidence="2" id="KW-0963">Cytoplasm</keyword>
<feature type="transmembrane region" description="Helical" evidence="5">
    <location>
        <begin position="34"/>
        <end position="54"/>
    </location>
</feature>
<feature type="domain" description="CSD" evidence="6">
    <location>
        <begin position="84"/>
        <end position="148"/>
    </location>
</feature>
<dbReference type="Gene3D" id="2.40.50.140">
    <property type="entry name" value="Nucleic acid-binding proteins"/>
    <property type="match status" value="1"/>
</dbReference>
<evidence type="ECO:0000256" key="5">
    <source>
        <dbReference type="SAM" id="Phobius"/>
    </source>
</evidence>
<evidence type="ECO:0000256" key="3">
    <source>
        <dbReference type="RuleBase" id="RU000408"/>
    </source>
</evidence>
<dbReference type="AlphaFoldDB" id="A0A7R6PE54"/>
<dbReference type="InterPro" id="IPR002059">
    <property type="entry name" value="CSP_DNA-bd"/>
</dbReference>
<dbReference type="Pfam" id="PF00313">
    <property type="entry name" value="CSD"/>
    <property type="match status" value="1"/>
</dbReference>
<dbReference type="GO" id="GO:0003729">
    <property type="term" value="F:mRNA binding"/>
    <property type="evidence" value="ECO:0007669"/>
    <property type="project" value="TreeGrafter"/>
</dbReference>
<keyword evidence="5" id="KW-1133">Transmembrane helix</keyword>
<feature type="region of interest" description="Disordered" evidence="4">
    <location>
        <begin position="56"/>
        <end position="85"/>
    </location>
</feature>
<dbReference type="KEGG" id="njp:NEJAP_2879"/>
<feature type="transmembrane region" description="Helical" evidence="5">
    <location>
        <begin position="7"/>
        <end position="28"/>
    </location>
</feature>
<dbReference type="RefSeq" id="WP_201347978.1">
    <property type="nucleotide sequence ID" value="NZ_AP014546.1"/>
</dbReference>
<dbReference type="GO" id="GO:0031054">
    <property type="term" value="P:pre-miRNA processing"/>
    <property type="evidence" value="ECO:0007669"/>
    <property type="project" value="TreeGrafter"/>
</dbReference>
<dbReference type="PANTHER" id="PTHR46109:SF1">
    <property type="entry name" value="PROTEIN LIN-28 HOMOLOG"/>
    <property type="match status" value="1"/>
</dbReference>
<protein>
    <submittedName>
        <fullName evidence="7">Cold shock protein</fullName>
    </submittedName>
</protein>